<sequence length="460" mass="51964">MPRPDVMDKLVSLAKRRGFVFQSSEIYGGLGSVWDYGPLGVELKRNLQERWWHAMVRSRDDIEGLDSAILMHPRVWEASGHVAGFMDPLVDCKACKGRFRADKLADAQCLRKPSKHPGDHAECQLTEPRLFNLMFKTHIGPVEDSASVIYLRPETAQGSYVNFLNVQQASRQKVPFGIAQIGKAFRNEITPGNFIFRTREFEQMEMQFFVEPGTDAEWFERWKAARMEWHRALGLADDRLHFHQHGPTELAHYARAAFDIEFDFGGSLGFQELEGIHNRGDYDLGRHQEFSGKRLEYVDQAANRRYVPTVIETACGPNRTLLALLVNAYREEAVPGEEEGRTVLRLHPALAPIKAGVFPLTKKDGQPEMAERIAADLRRTFPVFYDDAGAIGRRYRRQDEAGTPFGITVDGDSAKHDDATIRFRDDLKQIRVGTTRLAETIAAFLRSDRATADSTLAAGA</sequence>
<feature type="binding site" evidence="8">
    <location>
        <begin position="316"/>
        <end position="319"/>
    </location>
    <ligand>
        <name>ATP</name>
        <dbReference type="ChEBI" id="CHEBI:30616"/>
    </ligand>
</feature>
<dbReference type="EMBL" id="KT007003">
    <property type="protein sequence ID" value="AKQ02789.1"/>
    <property type="molecule type" value="Genomic_DNA"/>
</dbReference>
<dbReference type="EC" id="6.1.1.14" evidence="8"/>
<dbReference type="InterPro" id="IPR002315">
    <property type="entry name" value="tRNA-synt_gly"/>
</dbReference>
<evidence type="ECO:0000256" key="1">
    <source>
        <dbReference type="ARBA" id="ARBA00008226"/>
    </source>
</evidence>
<comment type="similarity">
    <text evidence="1 8">Belongs to the class-II aminoacyl-tRNA synthetase family.</text>
</comment>
<comment type="catalytic activity">
    <reaction evidence="8">
        <text>tRNA(Gly) + glycine + ATP = glycyl-tRNA(Gly) + AMP + diphosphate</text>
        <dbReference type="Rhea" id="RHEA:16013"/>
        <dbReference type="Rhea" id="RHEA-COMP:9664"/>
        <dbReference type="Rhea" id="RHEA-COMP:9683"/>
        <dbReference type="ChEBI" id="CHEBI:30616"/>
        <dbReference type="ChEBI" id="CHEBI:33019"/>
        <dbReference type="ChEBI" id="CHEBI:57305"/>
        <dbReference type="ChEBI" id="CHEBI:78442"/>
        <dbReference type="ChEBI" id="CHEBI:78522"/>
        <dbReference type="ChEBI" id="CHEBI:456215"/>
        <dbReference type="EC" id="6.1.1.14"/>
    </reaction>
</comment>
<proteinExistence type="inferred from homology"/>
<keyword evidence="2 8" id="KW-0963">Cytoplasm</keyword>
<feature type="domain" description="Aminoacyl-transfer RNA synthetases class-II family profile" evidence="9">
    <location>
        <begin position="8"/>
        <end position="335"/>
    </location>
</feature>
<dbReference type="NCBIfam" id="TIGR00389">
    <property type="entry name" value="glyS_dimeric"/>
    <property type="match status" value="1"/>
</dbReference>
<comment type="subunit">
    <text evidence="8">Homodimer.</text>
</comment>
<dbReference type="Pfam" id="PF03129">
    <property type="entry name" value="HGTP_anticodon"/>
    <property type="match status" value="1"/>
</dbReference>
<gene>
    <name evidence="8 10" type="primary">glyQS</name>
</gene>
<dbReference type="SUPFAM" id="SSF52954">
    <property type="entry name" value="Class II aaRS ABD-related"/>
    <property type="match status" value="1"/>
</dbReference>
<dbReference type="InterPro" id="IPR045864">
    <property type="entry name" value="aa-tRNA-synth_II/BPL/LPL"/>
</dbReference>
<feature type="binding site" evidence="8">
    <location>
        <position position="154"/>
    </location>
    <ligand>
        <name>substrate</name>
    </ligand>
</feature>
<evidence type="ECO:0000313" key="10">
    <source>
        <dbReference type="EMBL" id="AKQ02789.1"/>
    </source>
</evidence>
<dbReference type="SUPFAM" id="SSF55681">
    <property type="entry name" value="Class II aaRS and biotin synthetases"/>
    <property type="match status" value="1"/>
</dbReference>
<feature type="binding site" evidence="8">
    <location>
        <begin position="196"/>
        <end position="201"/>
    </location>
    <ligand>
        <name>ATP</name>
        <dbReference type="ChEBI" id="CHEBI:30616"/>
    </ligand>
</feature>
<dbReference type="InterPro" id="IPR027031">
    <property type="entry name" value="Gly-tRNA_synthase/POLG2"/>
</dbReference>
<dbReference type="GO" id="GO:0005524">
    <property type="term" value="F:ATP binding"/>
    <property type="evidence" value="ECO:0007669"/>
    <property type="project" value="UniProtKB-UniRule"/>
</dbReference>
<dbReference type="Pfam" id="PF00587">
    <property type="entry name" value="tRNA-synt_2b"/>
    <property type="match status" value="1"/>
</dbReference>
<organism evidence="10">
    <name type="scientific">uncultured Gemmatimonadetes bacterium Rifle_16ft_4_minimus_37772</name>
    <dbReference type="NCBI Taxonomy" id="1665097"/>
    <lineage>
        <taxon>Bacteria</taxon>
        <taxon>Pseudomonadati</taxon>
        <taxon>Gemmatimonadota</taxon>
        <taxon>environmental samples</taxon>
    </lineage>
</organism>
<dbReference type="InterPro" id="IPR006195">
    <property type="entry name" value="aa-tRNA-synth_II"/>
</dbReference>
<dbReference type="InterPro" id="IPR004154">
    <property type="entry name" value="Anticodon-bd"/>
</dbReference>
<comment type="subcellular location">
    <subcellularLocation>
        <location evidence="8">Cytoplasm</location>
    </subcellularLocation>
</comment>
<evidence type="ECO:0000256" key="5">
    <source>
        <dbReference type="ARBA" id="ARBA00022840"/>
    </source>
</evidence>
<evidence type="ECO:0000259" key="9">
    <source>
        <dbReference type="PROSITE" id="PS50862"/>
    </source>
</evidence>
<feature type="binding site" evidence="8">
    <location>
        <begin position="201"/>
        <end position="205"/>
    </location>
    <ligand>
        <name>substrate</name>
    </ligand>
</feature>
<evidence type="ECO:0000256" key="7">
    <source>
        <dbReference type="ARBA" id="ARBA00023146"/>
    </source>
</evidence>
<feature type="binding site" evidence="8">
    <location>
        <begin position="186"/>
        <end position="188"/>
    </location>
    <ligand>
        <name>ATP</name>
        <dbReference type="ChEBI" id="CHEBI:30616"/>
    </ligand>
</feature>
<keyword evidence="4 8" id="KW-0547">Nucleotide-binding</keyword>
<keyword evidence="5 8" id="KW-0067">ATP-binding</keyword>
<accession>A0A0H4TPU1</accession>
<feature type="binding site" evidence="8">
    <location>
        <begin position="312"/>
        <end position="316"/>
    </location>
    <ligand>
        <name>substrate</name>
    </ligand>
</feature>
<dbReference type="PANTHER" id="PTHR10745:SF8">
    <property type="entry name" value="DNA POLYMERASE SUBUNIT GAMMA-2, MITOCHONDRIAL"/>
    <property type="match status" value="1"/>
</dbReference>
<dbReference type="HAMAP" id="MF_00253_B">
    <property type="entry name" value="Gly_tRNA_synth_B"/>
    <property type="match status" value="1"/>
</dbReference>
<evidence type="ECO:0000256" key="8">
    <source>
        <dbReference type="HAMAP-Rule" id="MF_00253"/>
    </source>
</evidence>
<feature type="binding site" evidence="8">
    <location>
        <begin position="272"/>
        <end position="273"/>
    </location>
    <ligand>
        <name>ATP</name>
        <dbReference type="ChEBI" id="CHEBI:30616"/>
    </ligand>
</feature>
<dbReference type="GO" id="GO:0004820">
    <property type="term" value="F:glycine-tRNA ligase activity"/>
    <property type="evidence" value="ECO:0007669"/>
    <property type="project" value="UniProtKB-UniRule"/>
</dbReference>
<dbReference type="InterPro" id="IPR033731">
    <property type="entry name" value="GlyRS-like_core"/>
</dbReference>
<evidence type="ECO:0000256" key="6">
    <source>
        <dbReference type="ARBA" id="ARBA00022917"/>
    </source>
</evidence>
<evidence type="ECO:0000256" key="2">
    <source>
        <dbReference type="ARBA" id="ARBA00022490"/>
    </source>
</evidence>
<dbReference type="GO" id="GO:0005737">
    <property type="term" value="C:cytoplasm"/>
    <property type="evidence" value="ECO:0007669"/>
    <property type="project" value="UniProtKB-SubCell"/>
</dbReference>
<dbReference type="Gene3D" id="3.30.930.10">
    <property type="entry name" value="Bira Bifunctional Protein, Domain 2"/>
    <property type="match status" value="1"/>
</dbReference>
<dbReference type="AlphaFoldDB" id="A0A0H4TPU1"/>
<dbReference type="InterPro" id="IPR022961">
    <property type="entry name" value="Gly_tRNA_ligase_bac"/>
</dbReference>
<dbReference type="InterPro" id="IPR002314">
    <property type="entry name" value="aa-tRNA-synt_IIb"/>
</dbReference>
<evidence type="ECO:0000256" key="4">
    <source>
        <dbReference type="ARBA" id="ARBA00022741"/>
    </source>
</evidence>
<keyword evidence="3 8" id="KW-0436">Ligase</keyword>
<dbReference type="Gene3D" id="3.40.50.800">
    <property type="entry name" value="Anticodon-binding domain"/>
    <property type="match status" value="1"/>
</dbReference>
<evidence type="ECO:0000256" key="3">
    <source>
        <dbReference type="ARBA" id="ARBA00022598"/>
    </source>
</evidence>
<dbReference type="PROSITE" id="PS50862">
    <property type="entry name" value="AA_TRNA_LIGASE_II"/>
    <property type="match status" value="1"/>
</dbReference>
<dbReference type="NCBIfam" id="NF003211">
    <property type="entry name" value="PRK04173.1"/>
    <property type="match status" value="1"/>
</dbReference>
<dbReference type="CDD" id="cd00774">
    <property type="entry name" value="GlyRS-like_core"/>
    <property type="match status" value="1"/>
</dbReference>
<keyword evidence="6 8" id="KW-0648">Protein biosynthesis</keyword>
<dbReference type="InterPro" id="IPR036621">
    <property type="entry name" value="Anticodon-bd_dom_sf"/>
</dbReference>
<feature type="binding site" evidence="8">
    <location>
        <position position="100"/>
    </location>
    <ligand>
        <name>substrate</name>
    </ligand>
</feature>
<dbReference type="PANTHER" id="PTHR10745">
    <property type="entry name" value="GLYCYL-TRNA SYNTHETASE/DNA POLYMERASE SUBUNIT GAMMA-2"/>
    <property type="match status" value="1"/>
</dbReference>
<name>A0A0H4TPU1_9BACT</name>
<comment type="function">
    <text evidence="8">Catalyzes the attachment of glycine to tRNA(Gly).</text>
</comment>
<dbReference type="GO" id="GO:0006426">
    <property type="term" value="P:glycyl-tRNA aminoacylation"/>
    <property type="evidence" value="ECO:0007669"/>
    <property type="project" value="UniProtKB-UniRule"/>
</dbReference>
<reference evidence="10" key="1">
    <citation type="journal article" date="2015" name="ISME J.">
        <title>Aquifer environment selects for microbial species cohorts in sediment and groundwater.</title>
        <authorList>
            <person name="Hug L.A."/>
            <person name="Thomas B.C."/>
            <person name="Brown C.T."/>
            <person name="Frischkorn K.R."/>
            <person name="Williams K.H."/>
            <person name="Tringe S.G."/>
            <person name="Banfield J.F."/>
        </authorList>
    </citation>
    <scope>NUCLEOTIDE SEQUENCE</scope>
</reference>
<keyword evidence="7 8" id="KW-0030">Aminoacyl-tRNA synthetase</keyword>
<protein>
    <recommendedName>
        <fullName evidence="8">Glycine--tRNA ligase</fullName>
        <ecNumber evidence="8">6.1.1.14</ecNumber>
    </recommendedName>
    <alternativeName>
        <fullName evidence="8">Glycyl-tRNA synthetase</fullName>
        <shortName evidence="8">GlyRS</shortName>
    </alternativeName>
</protein>
<dbReference type="PRINTS" id="PR01043">
    <property type="entry name" value="TRNASYNTHGLY"/>
</dbReference>